<evidence type="ECO:0000313" key="10">
    <source>
        <dbReference type="Proteomes" id="UP000287394"/>
    </source>
</evidence>
<keyword evidence="3" id="KW-1003">Cell membrane</keyword>
<dbReference type="Proteomes" id="UP000287394">
    <property type="component" value="Chromosome"/>
</dbReference>
<organism evidence="9 10">
    <name type="scientific">Capsulimonas corticalis</name>
    <dbReference type="NCBI Taxonomy" id="2219043"/>
    <lineage>
        <taxon>Bacteria</taxon>
        <taxon>Bacillati</taxon>
        <taxon>Armatimonadota</taxon>
        <taxon>Armatimonadia</taxon>
        <taxon>Capsulimonadales</taxon>
        <taxon>Capsulimonadaceae</taxon>
        <taxon>Capsulimonas</taxon>
    </lineage>
</organism>
<evidence type="ECO:0000256" key="7">
    <source>
        <dbReference type="RuleBase" id="RU003879"/>
    </source>
</evidence>
<dbReference type="GO" id="GO:0015031">
    <property type="term" value="P:protein transport"/>
    <property type="evidence" value="ECO:0007669"/>
    <property type="project" value="UniProtKB-KW"/>
</dbReference>
<evidence type="ECO:0000256" key="1">
    <source>
        <dbReference type="ARBA" id="ARBA00004162"/>
    </source>
</evidence>
<evidence type="ECO:0000256" key="8">
    <source>
        <dbReference type="SAM" id="Phobius"/>
    </source>
</evidence>
<dbReference type="Gene3D" id="3.30.420.270">
    <property type="match status" value="1"/>
</dbReference>
<gene>
    <name evidence="9" type="ORF">CCAX7_21670</name>
</gene>
<evidence type="ECO:0000256" key="3">
    <source>
        <dbReference type="ARBA" id="ARBA00022475"/>
    </source>
</evidence>
<evidence type="ECO:0000313" key="9">
    <source>
        <dbReference type="EMBL" id="BDI30116.1"/>
    </source>
</evidence>
<reference evidence="9 10" key="1">
    <citation type="journal article" date="2019" name="Int. J. Syst. Evol. Microbiol.">
        <title>Capsulimonas corticalis gen. nov., sp. nov., an aerobic capsulated bacterium, of a novel bacterial order, Capsulimonadales ord. nov., of the class Armatimonadia of the phylum Armatimonadetes.</title>
        <authorList>
            <person name="Li J."/>
            <person name="Kudo C."/>
            <person name="Tonouchi A."/>
        </authorList>
    </citation>
    <scope>NUCLEOTIDE SEQUENCE [LARGE SCALE GENOMIC DNA]</scope>
    <source>
        <strain evidence="9 10">AX-7</strain>
    </source>
</reference>
<sequence>MPEIKRARIEIVPMIDTIFFLLVFFMIASLSMVPLKSRHVSLPESETANQKPQNQVVLTAASDGALFLDRTRCTEPQLLAMLRGRVQSDPNVTVLINCDKALPASHFLRLFDLAKQADAAKVMVATLPRNLGAQRP</sequence>
<dbReference type="AlphaFoldDB" id="A0A9N7QDD6"/>
<evidence type="ECO:0000256" key="6">
    <source>
        <dbReference type="ARBA" id="ARBA00023136"/>
    </source>
</evidence>
<keyword evidence="7" id="KW-0813">Transport</keyword>
<keyword evidence="4 7" id="KW-0812">Transmembrane</keyword>
<proteinExistence type="inferred from homology"/>
<keyword evidence="5 8" id="KW-1133">Transmembrane helix</keyword>
<evidence type="ECO:0000256" key="5">
    <source>
        <dbReference type="ARBA" id="ARBA00022989"/>
    </source>
</evidence>
<dbReference type="KEGG" id="ccot:CCAX7_21670"/>
<dbReference type="PANTHER" id="PTHR30558:SF3">
    <property type="entry name" value="BIOPOLYMER TRANSPORT PROTEIN EXBD-RELATED"/>
    <property type="match status" value="1"/>
</dbReference>
<dbReference type="EMBL" id="AP025739">
    <property type="protein sequence ID" value="BDI30116.1"/>
    <property type="molecule type" value="Genomic_DNA"/>
</dbReference>
<name>A0A9N7QDD6_9BACT</name>
<evidence type="ECO:0000256" key="4">
    <source>
        <dbReference type="ARBA" id="ARBA00022692"/>
    </source>
</evidence>
<dbReference type="PANTHER" id="PTHR30558">
    <property type="entry name" value="EXBD MEMBRANE COMPONENT OF PMF-DRIVEN MACROMOLECULE IMPORT SYSTEM"/>
    <property type="match status" value="1"/>
</dbReference>
<feature type="transmembrane region" description="Helical" evidence="8">
    <location>
        <begin position="12"/>
        <end position="33"/>
    </location>
</feature>
<protein>
    <submittedName>
        <fullName evidence="9">Biopolymer transporter ExbD</fullName>
    </submittedName>
</protein>
<accession>A0A9N7QDD6</accession>
<dbReference type="GO" id="GO:0005886">
    <property type="term" value="C:plasma membrane"/>
    <property type="evidence" value="ECO:0007669"/>
    <property type="project" value="UniProtKB-SubCell"/>
</dbReference>
<comment type="similarity">
    <text evidence="2 7">Belongs to the ExbD/TolR family.</text>
</comment>
<keyword evidence="7" id="KW-0653">Protein transport</keyword>
<dbReference type="Pfam" id="PF02472">
    <property type="entry name" value="ExbD"/>
    <property type="match status" value="1"/>
</dbReference>
<evidence type="ECO:0000256" key="2">
    <source>
        <dbReference type="ARBA" id="ARBA00005811"/>
    </source>
</evidence>
<comment type="subcellular location">
    <subcellularLocation>
        <location evidence="1">Cell membrane</location>
        <topology evidence="1">Single-pass membrane protein</topology>
    </subcellularLocation>
    <subcellularLocation>
        <location evidence="7">Cell membrane</location>
        <topology evidence="7">Single-pass type II membrane protein</topology>
    </subcellularLocation>
</comment>
<keyword evidence="6 8" id="KW-0472">Membrane</keyword>
<keyword evidence="10" id="KW-1185">Reference proteome</keyword>
<dbReference type="InterPro" id="IPR003400">
    <property type="entry name" value="ExbD"/>
</dbReference>
<dbReference type="GO" id="GO:0022857">
    <property type="term" value="F:transmembrane transporter activity"/>
    <property type="evidence" value="ECO:0007669"/>
    <property type="project" value="InterPro"/>
</dbReference>